<evidence type="ECO:0000313" key="5">
    <source>
        <dbReference type="Proteomes" id="UP000049983"/>
    </source>
</evidence>
<reference evidence="5" key="1">
    <citation type="submission" date="2015-07" db="EMBL/GenBank/DDBJ databases">
        <authorList>
            <person name="Rodrigo-Torres Lidia"/>
            <person name="Arahal R.David."/>
        </authorList>
    </citation>
    <scope>NUCLEOTIDE SEQUENCE [LARGE SCALE GENOMIC DNA]</scope>
    <source>
        <strain evidence="5">CECT 5096</strain>
    </source>
</reference>
<organism evidence="4 5">
    <name type="scientific">Roseibium album</name>
    <dbReference type="NCBI Taxonomy" id="311410"/>
    <lineage>
        <taxon>Bacteria</taxon>
        <taxon>Pseudomonadati</taxon>
        <taxon>Pseudomonadota</taxon>
        <taxon>Alphaproteobacteria</taxon>
        <taxon>Hyphomicrobiales</taxon>
        <taxon>Stappiaceae</taxon>
        <taxon>Roseibium</taxon>
    </lineage>
</organism>
<dbReference type="GO" id="GO:0005506">
    <property type="term" value="F:iron ion binding"/>
    <property type="evidence" value="ECO:0007669"/>
    <property type="project" value="InterPro"/>
</dbReference>
<evidence type="ECO:0000256" key="1">
    <source>
        <dbReference type="ARBA" id="ARBA00001971"/>
    </source>
</evidence>
<keyword evidence="3" id="KW-0503">Monooxygenase</keyword>
<dbReference type="Pfam" id="PF00067">
    <property type="entry name" value="p450"/>
    <property type="match status" value="1"/>
</dbReference>
<gene>
    <name evidence="4" type="primary">bioI_2</name>
    <name evidence="4" type="ORF">LA5096_03875</name>
</gene>
<dbReference type="Gene3D" id="1.10.630.10">
    <property type="entry name" value="Cytochrome P450"/>
    <property type="match status" value="1"/>
</dbReference>
<dbReference type="Proteomes" id="UP000049983">
    <property type="component" value="Unassembled WGS sequence"/>
</dbReference>
<dbReference type="OrthoDB" id="9801155at2"/>
<dbReference type="InterPro" id="IPR002397">
    <property type="entry name" value="Cyt_P450_B"/>
</dbReference>
<evidence type="ECO:0000256" key="3">
    <source>
        <dbReference type="RuleBase" id="RU000461"/>
    </source>
</evidence>
<dbReference type="PRINTS" id="PR00385">
    <property type="entry name" value="P450"/>
</dbReference>
<dbReference type="InterPro" id="IPR001128">
    <property type="entry name" value="Cyt_P450"/>
</dbReference>
<dbReference type="EMBL" id="CXWC01000011">
    <property type="protein sequence ID" value="CTQ73992.1"/>
    <property type="molecule type" value="Genomic_DNA"/>
</dbReference>
<protein>
    <submittedName>
        <fullName evidence="4">Biotin biosynthesis cytochrome P450</fullName>
        <ecNumber evidence="4">1.14.15.12</ecNumber>
    </submittedName>
</protein>
<name>A0A0M7AHS2_9HYPH</name>
<dbReference type="PANTHER" id="PTHR46696">
    <property type="entry name" value="P450, PUTATIVE (EUROFUNG)-RELATED"/>
    <property type="match status" value="1"/>
</dbReference>
<dbReference type="EC" id="1.14.15.12" evidence="4"/>
<evidence type="ECO:0000256" key="2">
    <source>
        <dbReference type="ARBA" id="ARBA00010617"/>
    </source>
</evidence>
<keyword evidence="3" id="KW-0479">Metal-binding</keyword>
<dbReference type="InterPro" id="IPR036396">
    <property type="entry name" value="Cyt_P450_sf"/>
</dbReference>
<keyword evidence="3 4" id="KW-0560">Oxidoreductase</keyword>
<dbReference type="GO" id="GO:0020037">
    <property type="term" value="F:heme binding"/>
    <property type="evidence" value="ECO:0007669"/>
    <property type="project" value="InterPro"/>
</dbReference>
<sequence length="412" mass="47223">MDQDASEQIDWWGMLTDPGYLVDPHPHLRRIRELGPIHYDAPSDIYFVLGHEEFNSMVRSSRMGRDTRLWKNGWSRPESKQRDPLSYELFSEFQRQMVNSDQPDHRRMRDVYEKAFRPADIPPLRPMIEREACLLLEDIPEETPVDFMTVFANLFPLRVVRNLFHISPEMDPQLAEWNASLIKIGDIMMSQDQKQDALKALKGYKRFLKSHLEDQRGNPDNRLISLAIEAWDAGVMDQDETLNNLKGLVSGNETTVNVLGNGLLTLLNHPDQFDRLRTQPDLMRTAIEEILRFEPAINFILRVAIEDFESHGVSIPSGSLVLGLVGAINRDPARFAKAETFDVARRPNAQSIFGGGPHVCIGAALARLEVEVAFSELIRNFSKIELAGEPVWWTDRTNQRGLQTLPLRFSRR</sequence>
<keyword evidence="5" id="KW-1185">Reference proteome</keyword>
<dbReference type="SUPFAM" id="SSF48264">
    <property type="entry name" value="Cytochrome P450"/>
    <property type="match status" value="1"/>
</dbReference>
<accession>A0A0M7AHS2</accession>
<dbReference type="GO" id="GO:0016705">
    <property type="term" value="F:oxidoreductase activity, acting on paired donors, with incorporation or reduction of molecular oxygen"/>
    <property type="evidence" value="ECO:0007669"/>
    <property type="project" value="InterPro"/>
</dbReference>
<dbReference type="RefSeq" id="WP_055112008.1">
    <property type="nucleotide sequence ID" value="NZ_CXWA01000005.1"/>
</dbReference>
<dbReference type="PROSITE" id="PS00086">
    <property type="entry name" value="CYTOCHROME_P450"/>
    <property type="match status" value="1"/>
</dbReference>
<dbReference type="AlphaFoldDB" id="A0A0M7AHS2"/>
<comment type="cofactor">
    <cofactor evidence="1">
        <name>heme</name>
        <dbReference type="ChEBI" id="CHEBI:30413"/>
    </cofactor>
</comment>
<comment type="similarity">
    <text evidence="2 3">Belongs to the cytochrome P450 family.</text>
</comment>
<evidence type="ECO:0000313" key="4">
    <source>
        <dbReference type="EMBL" id="CTQ73992.1"/>
    </source>
</evidence>
<dbReference type="PRINTS" id="PR00359">
    <property type="entry name" value="BP450"/>
</dbReference>
<dbReference type="STRING" id="311410.LA5095_00735"/>
<keyword evidence="3" id="KW-0408">Iron</keyword>
<dbReference type="GO" id="GO:0004497">
    <property type="term" value="F:monooxygenase activity"/>
    <property type="evidence" value="ECO:0007669"/>
    <property type="project" value="UniProtKB-KW"/>
</dbReference>
<dbReference type="GeneID" id="97671203"/>
<dbReference type="PANTHER" id="PTHR46696:SF1">
    <property type="entry name" value="CYTOCHROME P450 YJIB-RELATED"/>
    <property type="match status" value="1"/>
</dbReference>
<keyword evidence="3" id="KW-0349">Heme</keyword>
<dbReference type="InterPro" id="IPR017972">
    <property type="entry name" value="Cyt_P450_CS"/>
</dbReference>
<proteinExistence type="inferred from homology"/>